<dbReference type="InterPro" id="IPR051210">
    <property type="entry name" value="Ub_ligase/GEF_domain"/>
</dbReference>
<evidence type="ECO:0000313" key="3">
    <source>
        <dbReference type="EMBL" id="KAG2378219.1"/>
    </source>
</evidence>
<dbReference type="Gene3D" id="2.130.10.30">
    <property type="entry name" value="Regulator of chromosome condensation 1/beta-lactamase-inhibitor protein II"/>
    <property type="match status" value="1"/>
</dbReference>
<protein>
    <submittedName>
        <fullName evidence="3">Uncharacterized protein</fullName>
    </submittedName>
</protein>
<dbReference type="GeneID" id="68100816"/>
<reference evidence="3 4" key="1">
    <citation type="journal article" date="2018" name="BMC Genomics">
        <title>The genome of Naegleria lovaniensis, the basis for a comparative approach to unravel pathogenicity factors of the human pathogenic amoeba N. fowleri.</title>
        <authorList>
            <person name="Liechti N."/>
            <person name="Schurch N."/>
            <person name="Bruggmann R."/>
            <person name="Wittwer M."/>
        </authorList>
    </citation>
    <scope>NUCLEOTIDE SEQUENCE [LARGE SCALE GENOMIC DNA]</scope>
    <source>
        <strain evidence="3 4">ATCC 30569</strain>
    </source>
</reference>
<keyword evidence="1" id="KW-0677">Repeat</keyword>
<dbReference type="AlphaFoldDB" id="A0AA88GF38"/>
<dbReference type="RefSeq" id="XP_044545481.1">
    <property type="nucleotide sequence ID" value="XM_044698430.1"/>
</dbReference>
<keyword evidence="4" id="KW-1185">Reference proteome</keyword>
<evidence type="ECO:0000313" key="4">
    <source>
        <dbReference type="Proteomes" id="UP000816034"/>
    </source>
</evidence>
<evidence type="ECO:0000256" key="2">
    <source>
        <dbReference type="PROSITE-ProRule" id="PRU00235"/>
    </source>
</evidence>
<sequence>MLFESTQLYHLMWLSKRDTCPPALATPTNPLTNMRALIPETDLVIPIISQFSPSLWRSYFLFKDALSETREELWGFTRNKDVPTDKYGMNSEFKRIDFFNERNLKILEMISGAYFTFFITSDGVYGIGENDDGQLGIGNNITQLDFVKITSLSLMKIRKIQCGNFYSMVLTEDSEVFGFGQNHWGQLGIGEEQENVVLVPTQLQMFGKGEIELETIYCGEYNTFFVTTASEKTNHVKQLYGCGYTEFGQLGPQVPSTTICVKTPILIEFFSKEQSMSVKTMTSSYGFSFVMTMSNEIYSFGLQEDGELGIGITNSDINGFTKIDFNLSPGDDIQYMACGNSSGIFISSKEGRVFHTGLMPIFITPYQTSSQTNHTPFQIFNVSLSQHTFVKIEIRGDTYILVNKVISTPTQLLGRLQLLYQQLLDDQQFTDIQFL</sequence>
<proteinExistence type="predicted"/>
<dbReference type="InterPro" id="IPR000408">
    <property type="entry name" value="Reg_chr_condens"/>
</dbReference>
<dbReference type="SUPFAM" id="SSF50985">
    <property type="entry name" value="RCC1/BLIP-II"/>
    <property type="match status" value="1"/>
</dbReference>
<accession>A0AA88GF38</accession>
<dbReference type="PANTHER" id="PTHR22870:SF408">
    <property type="entry name" value="OS09G0560450 PROTEIN"/>
    <property type="match status" value="1"/>
</dbReference>
<dbReference type="PRINTS" id="PR00633">
    <property type="entry name" value="RCCNDNSATION"/>
</dbReference>
<dbReference type="InterPro" id="IPR009091">
    <property type="entry name" value="RCC1/BLIP-II"/>
</dbReference>
<gene>
    <name evidence="3" type="ORF">C9374_008362</name>
</gene>
<feature type="repeat" description="RCC1" evidence="2">
    <location>
        <begin position="174"/>
        <end position="229"/>
    </location>
</feature>
<feature type="repeat" description="RCC1" evidence="2">
    <location>
        <begin position="122"/>
        <end position="173"/>
    </location>
</feature>
<evidence type="ECO:0000256" key="1">
    <source>
        <dbReference type="ARBA" id="ARBA00022737"/>
    </source>
</evidence>
<dbReference type="Proteomes" id="UP000816034">
    <property type="component" value="Unassembled WGS sequence"/>
</dbReference>
<dbReference type="PROSITE" id="PS50012">
    <property type="entry name" value="RCC1_3"/>
    <property type="match status" value="3"/>
</dbReference>
<comment type="caution">
    <text evidence="3">The sequence shown here is derived from an EMBL/GenBank/DDBJ whole genome shotgun (WGS) entry which is preliminary data.</text>
</comment>
<dbReference type="PANTHER" id="PTHR22870">
    <property type="entry name" value="REGULATOR OF CHROMOSOME CONDENSATION"/>
    <property type="match status" value="1"/>
</dbReference>
<name>A0AA88GF38_NAELO</name>
<organism evidence="3 4">
    <name type="scientific">Naegleria lovaniensis</name>
    <name type="common">Amoeba</name>
    <dbReference type="NCBI Taxonomy" id="51637"/>
    <lineage>
        <taxon>Eukaryota</taxon>
        <taxon>Discoba</taxon>
        <taxon>Heterolobosea</taxon>
        <taxon>Tetramitia</taxon>
        <taxon>Eutetramitia</taxon>
        <taxon>Vahlkampfiidae</taxon>
        <taxon>Naegleria</taxon>
    </lineage>
</organism>
<dbReference type="EMBL" id="PYSW02000034">
    <property type="protein sequence ID" value="KAG2378219.1"/>
    <property type="molecule type" value="Genomic_DNA"/>
</dbReference>
<feature type="repeat" description="RCC1" evidence="2">
    <location>
        <begin position="295"/>
        <end position="349"/>
    </location>
</feature>
<dbReference type="Pfam" id="PF00415">
    <property type="entry name" value="RCC1"/>
    <property type="match status" value="2"/>
</dbReference>